<evidence type="ECO:0000259" key="2">
    <source>
        <dbReference type="Pfam" id="PF13157"/>
    </source>
</evidence>
<dbReference type="Pfam" id="PF13157">
    <property type="entry name" value="Enas"/>
    <property type="match status" value="1"/>
</dbReference>
<evidence type="ECO:0000256" key="1">
    <source>
        <dbReference type="SAM" id="MobiDB-lite"/>
    </source>
</evidence>
<reference evidence="3 4" key="1">
    <citation type="submission" date="2021-01" db="EMBL/GenBank/DDBJ databases">
        <title>Genomic Encyclopedia of Type Strains, Phase IV (KMG-IV): sequencing the most valuable type-strain genomes for metagenomic binning, comparative biology and taxonomic classification.</title>
        <authorList>
            <person name="Goeker M."/>
        </authorList>
    </citation>
    <scope>NUCLEOTIDE SEQUENCE [LARGE SCALE GENOMIC DNA]</scope>
    <source>
        <strain evidence="3 4">DSM 25879</strain>
    </source>
</reference>
<name>A0ABS2NVR9_9BACI</name>
<evidence type="ECO:0000313" key="4">
    <source>
        <dbReference type="Proteomes" id="UP000737402"/>
    </source>
</evidence>
<dbReference type="RefSeq" id="WP_204413170.1">
    <property type="nucleotide sequence ID" value="NZ_JAFBED010000001.1"/>
</dbReference>
<proteinExistence type="predicted"/>
<comment type="caution">
    <text evidence="3">The sequence shown here is derived from an EMBL/GenBank/DDBJ whole genome shotgun (WGS) entry which is preliminary data.</text>
</comment>
<sequence>MEFCTQCGYRDDICRCFSYNDHSHRDHSHMDPWCPPDPDPDPKPHPKPPPPPPPRKKKKLVTDKICGNIEQTCNGEFVEYWRAIGFSSLPSATLSVINKSDCPMTVRAGTGGGDDVILFTISEKGQTKSVSLSQIANLEVSCDGVGNSRCFGTYCINLHFEKDCE</sequence>
<keyword evidence="4" id="KW-1185">Reference proteome</keyword>
<feature type="region of interest" description="Disordered" evidence="1">
    <location>
        <begin position="35"/>
        <end position="59"/>
    </location>
</feature>
<accession>A0ABS2NVR9</accession>
<dbReference type="Proteomes" id="UP000737402">
    <property type="component" value="Unassembled WGS sequence"/>
</dbReference>
<gene>
    <name evidence="3" type="ORF">JOC95_000583</name>
</gene>
<feature type="domain" description="Endospore appendages core" evidence="2">
    <location>
        <begin position="56"/>
        <end position="161"/>
    </location>
</feature>
<dbReference type="EMBL" id="JAFBED010000001">
    <property type="protein sequence ID" value="MBM7618741.1"/>
    <property type="molecule type" value="Genomic_DNA"/>
</dbReference>
<organism evidence="3 4">
    <name type="scientific">Sutcliffiella tianshenii</name>
    <dbReference type="NCBI Taxonomy" id="1463404"/>
    <lineage>
        <taxon>Bacteria</taxon>
        <taxon>Bacillati</taxon>
        <taxon>Bacillota</taxon>
        <taxon>Bacilli</taxon>
        <taxon>Bacillales</taxon>
        <taxon>Bacillaceae</taxon>
        <taxon>Sutcliffiella</taxon>
    </lineage>
</organism>
<protein>
    <recommendedName>
        <fullName evidence="2">Endospore appendages core domain-containing protein</fullName>
    </recommendedName>
</protein>
<dbReference type="InterPro" id="IPR025055">
    <property type="entry name" value="Ena_core"/>
</dbReference>
<evidence type="ECO:0000313" key="3">
    <source>
        <dbReference type="EMBL" id="MBM7618741.1"/>
    </source>
</evidence>